<dbReference type="InterPro" id="IPR052934">
    <property type="entry name" value="Methyl-DNA_Rec/Restrict_Enz"/>
</dbReference>
<evidence type="ECO:0000259" key="1">
    <source>
        <dbReference type="SMART" id="SM00382"/>
    </source>
</evidence>
<sequence length="581" mass="64291">MAYKEIRGLLVYRLNKSAYKALYGRGLRNRDGSLDSSYSKDYLQLSQDPEEYRKIAELLGVDESENIPVTYSWPGGTAVGSVVEKSADRPHLKWATNKAPQPWRLVLDPTQESVETIPGNPDFQLGEEASRQFDDILKSCGDIFLIAVALADEISTLHLRVCMTSPPVGLEWAKIDNLPSRICSIIESMPARTTSKIEIFTQGMNHNRSNLEELIDKLSSNPNQLLVGPPGTGKSMLLRQLAMFVEKPTLLDEVRFDPEKKAYNWATFEVDNDTPGKVMSLTLHPSFSYEDLVIGLRPEPSEHGTRIKATPGPLVNMAHFAATHDAVALLILDEFNRANTPAVFGDTLSLLDAGQRGTSVVRLPYSDLEAEIPSEFLGSNQRQIAGFLESFTLPPNLWIVGAMNTADRSIAPLDAAMRRRFTITEIMPDYSLLQQHLRNSAIGGLQQSMVQLADVAAALLQSLNDRISSVVGNDFQLGHSNFWGLRMDSEEAFWRSIAEAFDSNVAQSLKLELQGDDDSLAAILLADEVLSAGQGAKVAARWKEPPPSVGMKGLRRLEIMRLGDLTQEEIKREIERQMGGV</sequence>
<feature type="domain" description="AAA+ ATPase" evidence="1">
    <location>
        <begin position="220"/>
        <end position="431"/>
    </location>
</feature>
<dbReference type="PANTHER" id="PTHR37291:SF1">
    <property type="entry name" value="TYPE IV METHYL-DIRECTED RESTRICTION ENZYME ECOKMCRB SUBUNIT"/>
    <property type="match status" value="1"/>
</dbReference>
<evidence type="ECO:0000313" key="3">
    <source>
        <dbReference type="Proteomes" id="UP000683520"/>
    </source>
</evidence>
<dbReference type="RefSeq" id="WP_143028452.1">
    <property type="nucleotide sequence ID" value="NZ_CP047198.1"/>
</dbReference>
<gene>
    <name evidence="2" type="ORF">I6L55_07455</name>
</gene>
<dbReference type="EMBL" id="CP077302">
    <property type="protein sequence ID" value="QXB17759.1"/>
    <property type="molecule type" value="Genomic_DNA"/>
</dbReference>
<name>A0ABX8KWS4_9CORY</name>
<dbReference type="Pfam" id="PF07728">
    <property type="entry name" value="AAA_5"/>
    <property type="match status" value="1"/>
</dbReference>
<accession>A0ABX8KWS4</accession>
<protein>
    <submittedName>
        <fullName evidence="2">AAA family ATPase</fullName>
    </submittedName>
</protein>
<organism evidence="2 3">
    <name type="scientific">Corynebacterium coyleae</name>
    <dbReference type="NCBI Taxonomy" id="53374"/>
    <lineage>
        <taxon>Bacteria</taxon>
        <taxon>Bacillati</taxon>
        <taxon>Actinomycetota</taxon>
        <taxon>Actinomycetes</taxon>
        <taxon>Mycobacteriales</taxon>
        <taxon>Corynebacteriaceae</taxon>
        <taxon>Corynebacterium</taxon>
    </lineage>
</organism>
<dbReference type="Proteomes" id="UP000683520">
    <property type="component" value="Chromosome"/>
</dbReference>
<dbReference type="InterPro" id="IPR003593">
    <property type="entry name" value="AAA+_ATPase"/>
</dbReference>
<dbReference type="InterPro" id="IPR011704">
    <property type="entry name" value="ATPase_dyneun-rel_AAA"/>
</dbReference>
<evidence type="ECO:0000313" key="2">
    <source>
        <dbReference type="EMBL" id="QXB17759.1"/>
    </source>
</evidence>
<dbReference type="PANTHER" id="PTHR37291">
    <property type="entry name" value="5-METHYLCYTOSINE-SPECIFIC RESTRICTION ENZYME B"/>
    <property type="match status" value="1"/>
</dbReference>
<dbReference type="SUPFAM" id="SSF52540">
    <property type="entry name" value="P-loop containing nucleoside triphosphate hydrolases"/>
    <property type="match status" value="1"/>
</dbReference>
<dbReference type="Gene3D" id="3.40.50.300">
    <property type="entry name" value="P-loop containing nucleotide triphosphate hydrolases"/>
    <property type="match status" value="1"/>
</dbReference>
<keyword evidence="3" id="KW-1185">Reference proteome</keyword>
<dbReference type="SMART" id="SM00382">
    <property type="entry name" value="AAA"/>
    <property type="match status" value="1"/>
</dbReference>
<reference evidence="2 3" key="1">
    <citation type="submission" date="2021-06" db="EMBL/GenBank/DDBJ databases">
        <title>FDA dAtabase for Regulatory Grade micrObial Sequences (FDA-ARGOS): Supporting development and validation of Infectious Disease Dx tests.</title>
        <authorList>
            <person name="Sproer C."/>
            <person name="Gronow S."/>
            <person name="Severitt S."/>
            <person name="Schroder I."/>
            <person name="Tallon L."/>
            <person name="Sadzewicz L."/>
            <person name="Zhao X."/>
            <person name="Boylan J."/>
            <person name="Ott S."/>
            <person name="Bowen H."/>
            <person name="Vavikolanu K."/>
            <person name="Mehta A."/>
            <person name="Aluvathingal J."/>
            <person name="Nadendla S."/>
            <person name="Lowell S."/>
            <person name="Myers T."/>
            <person name="Yan Y."/>
        </authorList>
    </citation>
    <scope>NUCLEOTIDE SEQUENCE [LARGE SCALE GENOMIC DNA]</scope>
    <source>
        <strain evidence="2 3">FDAARGOS 1425</strain>
    </source>
</reference>
<dbReference type="GeneID" id="92750012"/>
<proteinExistence type="predicted"/>
<dbReference type="InterPro" id="IPR027417">
    <property type="entry name" value="P-loop_NTPase"/>
</dbReference>